<protein>
    <submittedName>
        <fullName evidence="1">Uncharacterized protein</fullName>
    </submittedName>
</protein>
<reference evidence="1 2" key="1">
    <citation type="submission" date="2020-02" db="EMBL/GenBank/DDBJ databases">
        <authorList>
            <person name="Zheng R.K."/>
            <person name="Sun C.M."/>
        </authorList>
    </citation>
    <scope>NUCLEOTIDE SEQUENCE [LARGE SCALE GENOMIC DNA]</scope>
    <source>
        <strain evidence="2">zrk23</strain>
    </source>
</reference>
<gene>
    <name evidence="1" type="ORF">G5C33_10270</name>
</gene>
<keyword evidence="2" id="KW-1185">Reference proteome</keyword>
<organism evidence="1 2">
    <name type="scientific">Stakelama tenebrarum</name>
    <dbReference type="NCBI Taxonomy" id="2711215"/>
    <lineage>
        <taxon>Bacteria</taxon>
        <taxon>Pseudomonadati</taxon>
        <taxon>Pseudomonadota</taxon>
        <taxon>Alphaproteobacteria</taxon>
        <taxon>Sphingomonadales</taxon>
        <taxon>Sphingomonadaceae</taxon>
        <taxon>Stakelama</taxon>
    </lineage>
</organism>
<evidence type="ECO:0000313" key="2">
    <source>
        <dbReference type="Proteomes" id="UP000501568"/>
    </source>
</evidence>
<dbReference type="KEGG" id="spzr:G5C33_10270"/>
<name>A0A6G6Y5Y0_9SPHN</name>
<proteinExistence type="predicted"/>
<accession>A0A6G6Y5Y0</accession>
<dbReference type="Proteomes" id="UP000501568">
    <property type="component" value="Chromosome"/>
</dbReference>
<dbReference type="RefSeq" id="WP_165327131.1">
    <property type="nucleotide sequence ID" value="NZ_CP049109.1"/>
</dbReference>
<evidence type="ECO:0000313" key="1">
    <source>
        <dbReference type="EMBL" id="QIG80128.1"/>
    </source>
</evidence>
<dbReference type="AlphaFoldDB" id="A0A6G6Y5Y0"/>
<sequence length="49" mass="5531">MAFGDRQTGQLDKANADKRGADRFLTECERLQAAAEAEARRKTRFLGIF</sequence>
<dbReference type="EMBL" id="CP049109">
    <property type="protein sequence ID" value="QIG80128.1"/>
    <property type="molecule type" value="Genomic_DNA"/>
</dbReference>